<organism evidence="1 2">
    <name type="scientific">Symbiochloris irregularis</name>
    <dbReference type="NCBI Taxonomy" id="706552"/>
    <lineage>
        <taxon>Eukaryota</taxon>
        <taxon>Viridiplantae</taxon>
        <taxon>Chlorophyta</taxon>
        <taxon>core chlorophytes</taxon>
        <taxon>Trebouxiophyceae</taxon>
        <taxon>Trebouxiales</taxon>
        <taxon>Trebouxiaceae</taxon>
        <taxon>Symbiochloris</taxon>
    </lineage>
</organism>
<dbReference type="EMBL" id="JALJOQ010000241">
    <property type="protein sequence ID" value="KAK9787740.1"/>
    <property type="molecule type" value="Genomic_DNA"/>
</dbReference>
<evidence type="ECO:0000313" key="1">
    <source>
        <dbReference type="EMBL" id="KAK9787740.1"/>
    </source>
</evidence>
<gene>
    <name evidence="1" type="ORF">WJX73_006340</name>
</gene>
<dbReference type="AlphaFoldDB" id="A0AAW1NPY6"/>
<comment type="caution">
    <text evidence="1">The sequence shown here is derived from an EMBL/GenBank/DDBJ whole genome shotgun (WGS) entry which is preliminary data.</text>
</comment>
<evidence type="ECO:0008006" key="3">
    <source>
        <dbReference type="Google" id="ProtNLM"/>
    </source>
</evidence>
<evidence type="ECO:0000313" key="2">
    <source>
        <dbReference type="Proteomes" id="UP001465755"/>
    </source>
</evidence>
<keyword evidence="2" id="KW-1185">Reference proteome</keyword>
<dbReference type="Pfam" id="PF07065">
    <property type="entry name" value="D123"/>
    <property type="match status" value="1"/>
</dbReference>
<protein>
    <recommendedName>
        <fullName evidence="3">Cell division cycle protein 123</fullName>
    </recommendedName>
</protein>
<accession>A0AAW1NPY6</accession>
<name>A0AAW1NPY6_9CHLO</name>
<dbReference type="InterPro" id="IPR009772">
    <property type="entry name" value="CDC123"/>
</dbReference>
<dbReference type="Proteomes" id="UP001465755">
    <property type="component" value="Unassembled WGS sequence"/>
</dbReference>
<proteinExistence type="predicted"/>
<reference evidence="1 2" key="1">
    <citation type="journal article" date="2024" name="Nat. Commun.">
        <title>Phylogenomics reveals the evolutionary origins of lichenization in chlorophyte algae.</title>
        <authorList>
            <person name="Puginier C."/>
            <person name="Libourel C."/>
            <person name="Otte J."/>
            <person name="Skaloud P."/>
            <person name="Haon M."/>
            <person name="Grisel S."/>
            <person name="Petersen M."/>
            <person name="Berrin J.G."/>
            <person name="Delaux P.M."/>
            <person name="Dal Grande F."/>
            <person name="Keller J."/>
        </authorList>
    </citation>
    <scope>NUCLEOTIDE SEQUENCE [LARGE SCALE GENOMIC DNA]</scope>
    <source>
        <strain evidence="1 2">SAG 2036</strain>
    </source>
</reference>
<sequence>MGQITRSYPRPYQEELEPITARLQDFVKSQSCPETGWFFRFDGASPKDGKFDFPVMSAKEVITQIVTSRRASQLLSSGDRRIYITAFDHSWDPDREVRAFICDQRLTAVSQYNCYVRDTPIGLLSDKELSLVVSHISDALSPLLSLLVQRFETDSFVADIYVEPDLTVRIIEFNPFGHWLPSGSALFHWLEDADKLHNAQGVAHVRVFDTGGHALSGQ</sequence>